<dbReference type="Proteomes" id="UP000287239">
    <property type="component" value="Unassembled WGS sequence"/>
</dbReference>
<dbReference type="InterPro" id="IPR052767">
    <property type="entry name" value="Bact_com_dev_regulator"/>
</dbReference>
<name>A0A429ZGH3_9ENTE</name>
<dbReference type="AlphaFoldDB" id="A0A429ZGH3"/>
<evidence type="ECO:0000313" key="1">
    <source>
        <dbReference type="EMBL" id="RST92759.1"/>
    </source>
</evidence>
<dbReference type="OrthoDB" id="2167788at2"/>
<protein>
    <recommendedName>
        <fullName evidence="3">YlbF family regulator</fullName>
    </recommendedName>
</protein>
<dbReference type="InterPro" id="IPR010368">
    <property type="entry name" value="Com_YlbF"/>
</dbReference>
<sequence>MIRSGEEFKMEDDVRLTLDRLLKLLDDSDVIQAYKQIEERVTDHPKLYAMTEEIKAIQKEAVKCAHYGKPEAEKQAIKRADQLTQAFDEEPLVIRYREKLIEANDLLQHITSLLERTVNVKLELAYEDLFKQPSTETQEPT</sequence>
<dbReference type="GeneID" id="98569186"/>
<proteinExistence type="predicted"/>
<evidence type="ECO:0008006" key="3">
    <source>
        <dbReference type="Google" id="ProtNLM"/>
    </source>
</evidence>
<gene>
    <name evidence="1" type="ORF">CBF35_12620</name>
</gene>
<organism evidence="1 2">
    <name type="scientific">Vagococcus salmoninarum</name>
    <dbReference type="NCBI Taxonomy" id="2739"/>
    <lineage>
        <taxon>Bacteria</taxon>
        <taxon>Bacillati</taxon>
        <taxon>Bacillota</taxon>
        <taxon>Bacilli</taxon>
        <taxon>Lactobacillales</taxon>
        <taxon>Enterococcaceae</taxon>
        <taxon>Vagococcus</taxon>
    </lineage>
</organism>
<dbReference type="InterPro" id="IPR016783">
    <property type="entry name" value="Biofilm_formation_YmcA"/>
</dbReference>
<accession>A0A429ZGH3</accession>
<dbReference type="Pfam" id="PF06133">
    <property type="entry name" value="Com_YlbF"/>
    <property type="match status" value="1"/>
</dbReference>
<dbReference type="PIRSF" id="PIRSF021287">
    <property type="entry name" value="Biofilm_formation_YmcA"/>
    <property type="match status" value="1"/>
</dbReference>
<dbReference type="PANTHER" id="PTHR38448:SF1">
    <property type="entry name" value="YLBF FAMILY REGULATOR"/>
    <property type="match status" value="1"/>
</dbReference>
<comment type="caution">
    <text evidence="1">The sequence shown here is derived from an EMBL/GenBank/DDBJ whole genome shotgun (WGS) entry which is preliminary data.</text>
</comment>
<dbReference type="Gene3D" id="1.20.1500.10">
    <property type="entry name" value="YheA/YmcA-like"/>
    <property type="match status" value="1"/>
</dbReference>
<dbReference type="RefSeq" id="WP_126781660.1">
    <property type="nucleotide sequence ID" value="NZ_CP177121.1"/>
</dbReference>
<keyword evidence="2" id="KW-1185">Reference proteome</keyword>
<dbReference type="SUPFAM" id="SSF158622">
    <property type="entry name" value="YheA/YmcA-like"/>
    <property type="match status" value="1"/>
</dbReference>
<evidence type="ECO:0000313" key="2">
    <source>
        <dbReference type="Proteomes" id="UP000287239"/>
    </source>
</evidence>
<dbReference type="EMBL" id="NGJU01000021">
    <property type="protein sequence ID" value="RST92759.1"/>
    <property type="molecule type" value="Genomic_DNA"/>
</dbReference>
<dbReference type="InterPro" id="IPR023378">
    <property type="entry name" value="YheA/YmcA-like_dom_sf"/>
</dbReference>
<reference evidence="1 2" key="1">
    <citation type="submission" date="2017-05" db="EMBL/GenBank/DDBJ databases">
        <title>Vagococcus spp. assemblies.</title>
        <authorList>
            <person name="Gulvik C.A."/>
        </authorList>
    </citation>
    <scope>NUCLEOTIDE SEQUENCE [LARGE SCALE GENOMIC DNA]</scope>
    <source>
        <strain evidence="1 2">NCFB 2777</strain>
    </source>
</reference>
<dbReference type="PANTHER" id="PTHR38448">
    <property type="entry name" value="REGULATORY PROTEIN YLBF-RELATED"/>
    <property type="match status" value="1"/>
</dbReference>